<reference evidence="4" key="1">
    <citation type="submission" date="2014-01" db="EMBL/GenBank/DDBJ databases">
        <title>The Genome Sequence of Anopheles melas CM1001059_A (V2).</title>
        <authorList>
            <consortium name="The Broad Institute Genomics Platform"/>
            <person name="Neafsey D.E."/>
            <person name="Besansky N."/>
            <person name="Howell P."/>
            <person name="Walton C."/>
            <person name="Young S.K."/>
            <person name="Zeng Q."/>
            <person name="Gargeya S."/>
            <person name="Fitzgerald M."/>
            <person name="Haas B."/>
            <person name="Abouelleil A."/>
            <person name="Allen A.W."/>
            <person name="Alvarado L."/>
            <person name="Arachchi H.M."/>
            <person name="Berlin A.M."/>
            <person name="Chapman S.B."/>
            <person name="Gainer-Dewar J."/>
            <person name="Goldberg J."/>
            <person name="Griggs A."/>
            <person name="Gujja S."/>
            <person name="Hansen M."/>
            <person name="Howarth C."/>
            <person name="Imamovic A."/>
            <person name="Ireland A."/>
            <person name="Larimer J."/>
            <person name="McCowan C."/>
            <person name="Murphy C."/>
            <person name="Pearson M."/>
            <person name="Poon T.W."/>
            <person name="Priest M."/>
            <person name="Roberts A."/>
            <person name="Saif S."/>
            <person name="Shea T."/>
            <person name="Sisk P."/>
            <person name="Sykes S."/>
            <person name="Wortman J."/>
            <person name="Nusbaum C."/>
            <person name="Birren B."/>
        </authorList>
    </citation>
    <scope>NUCLEOTIDE SEQUENCE [LARGE SCALE GENOMIC DNA]</scope>
    <source>
        <strain evidence="4">CM1001059</strain>
    </source>
</reference>
<dbReference type="GO" id="GO:0006032">
    <property type="term" value="P:chitin catabolic process"/>
    <property type="evidence" value="ECO:0007669"/>
    <property type="project" value="TreeGrafter"/>
</dbReference>
<dbReference type="PANTHER" id="PTHR11177:SF360">
    <property type="entry name" value="CHITINASE 4-RELATED"/>
    <property type="match status" value="1"/>
</dbReference>
<dbReference type="Proteomes" id="UP000075902">
    <property type="component" value="Unassembled WGS sequence"/>
</dbReference>
<dbReference type="GO" id="GO:0005576">
    <property type="term" value="C:extracellular region"/>
    <property type="evidence" value="ECO:0007669"/>
    <property type="project" value="TreeGrafter"/>
</dbReference>
<evidence type="ECO:0000313" key="3">
    <source>
        <dbReference type="EnsemblMetazoa" id="AMEC008512-PA"/>
    </source>
</evidence>
<evidence type="ECO:0000256" key="1">
    <source>
        <dbReference type="ARBA" id="ARBA00022729"/>
    </source>
</evidence>
<dbReference type="EnsemblMetazoa" id="AMEC008512-RA">
    <property type="protein sequence ID" value="AMEC008512-PA"/>
    <property type="gene ID" value="AMEC008512"/>
</dbReference>
<name>A0A182TUG2_9DIPT</name>
<dbReference type="Gene3D" id="3.10.50.10">
    <property type="match status" value="1"/>
</dbReference>
<dbReference type="InterPro" id="IPR029070">
    <property type="entry name" value="Chitinase_insertion_sf"/>
</dbReference>
<dbReference type="InterPro" id="IPR050314">
    <property type="entry name" value="Glycosyl_Hydrlase_18"/>
</dbReference>
<dbReference type="GO" id="GO:0008061">
    <property type="term" value="F:chitin binding"/>
    <property type="evidence" value="ECO:0007669"/>
    <property type="project" value="TreeGrafter"/>
</dbReference>
<dbReference type="VEuPathDB" id="VectorBase:AMEC008512"/>
<dbReference type="PROSITE" id="PS51910">
    <property type="entry name" value="GH18_2"/>
    <property type="match status" value="1"/>
</dbReference>
<accession>A0A182TUG2</accession>
<dbReference type="PANTHER" id="PTHR11177">
    <property type="entry name" value="CHITINASE"/>
    <property type="match status" value="1"/>
</dbReference>
<dbReference type="GO" id="GO:0005975">
    <property type="term" value="P:carbohydrate metabolic process"/>
    <property type="evidence" value="ECO:0007669"/>
    <property type="project" value="InterPro"/>
</dbReference>
<dbReference type="GO" id="GO:0004568">
    <property type="term" value="F:chitinase activity"/>
    <property type="evidence" value="ECO:0007669"/>
    <property type="project" value="TreeGrafter"/>
</dbReference>
<feature type="domain" description="GH18" evidence="2">
    <location>
        <begin position="1"/>
        <end position="74"/>
    </location>
</feature>
<protein>
    <recommendedName>
        <fullName evidence="2">GH18 domain-containing protein</fullName>
    </recommendedName>
</protein>
<dbReference type="InterPro" id="IPR001223">
    <property type="entry name" value="Glyco_hydro18_cat"/>
</dbReference>
<sequence>MFEQRMWDSEQHVPYAVSGDQWVSYDDPQSIRKKFEFINSEGLGGAMILSIGQDEFQDGKFTLLRTLYNFEPVQMSNRQLMLGIFYHDLLTIFTQTRPMAWPTQKGTVTTVGCSFAAQHSHLHLSPEKKTVCSAHLGISPSRR</sequence>
<evidence type="ECO:0000259" key="2">
    <source>
        <dbReference type="PROSITE" id="PS51910"/>
    </source>
</evidence>
<keyword evidence="1" id="KW-0732">Signal</keyword>
<dbReference type="InterPro" id="IPR017853">
    <property type="entry name" value="GH"/>
</dbReference>
<organism evidence="3 4">
    <name type="scientific">Anopheles melas</name>
    <dbReference type="NCBI Taxonomy" id="34690"/>
    <lineage>
        <taxon>Eukaryota</taxon>
        <taxon>Metazoa</taxon>
        <taxon>Ecdysozoa</taxon>
        <taxon>Arthropoda</taxon>
        <taxon>Hexapoda</taxon>
        <taxon>Insecta</taxon>
        <taxon>Pterygota</taxon>
        <taxon>Neoptera</taxon>
        <taxon>Endopterygota</taxon>
        <taxon>Diptera</taxon>
        <taxon>Nematocera</taxon>
        <taxon>Culicoidea</taxon>
        <taxon>Culicidae</taxon>
        <taxon>Anophelinae</taxon>
        <taxon>Anopheles</taxon>
    </lineage>
</organism>
<evidence type="ECO:0000313" key="4">
    <source>
        <dbReference type="Proteomes" id="UP000075902"/>
    </source>
</evidence>
<dbReference type="Pfam" id="PF00704">
    <property type="entry name" value="Glyco_hydro_18"/>
    <property type="match status" value="1"/>
</dbReference>
<dbReference type="STRING" id="34690.A0A182TUG2"/>
<proteinExistence type="predicted"/>
<dbReference type="AlphaFoldDB" id="A0A182TUG2"/>
<dbReference type="Gene3D" id="3.20.20.80">
    <property type="entry name" value="Glycosidases"/>
    <property type="match status" value="1"/>
</dbReference>
<reference evidence="3" key="2">
    <citation type="submission" date="2020-05" db="UniProtKB">
        <authorList>
            <consortium name="EnsemblMetazoa"/>
        </authorList>
    </citation>
    <scope>IDENTIFICATION</scope>
    <source>
        <strain evidence="3">CM1001059</strain>
    </source>
</reference>
<dbReference type="SUPFAM" id="SSF51445">
    <property type="entry name" value="(Trans)glycosidases"/>
    <property type="match status" value="1"/>
</dbReference>
<keyword evidence="4" id="KW-1185">Reference proteome</keyword>